<accession>A0AAD8RNV2</accession>
<evidence type="ECO:0000256" key="1">
    <source>
        <dbReference type="ARBA" id="ARBA00004123"/>
    </source>
</evidence>
<feature type="compositionally biased region" description="Basic residues" evidence="6">
    <location>
        <begin position="1"/>
        <end position="19"/>
    </location>
</feature>
<evidence type="ECO:0000313" key="8">
    <source>
        <dbReference type="EMBL" id="KAK1627672.1"/>
    </source>
</evidence>
<dbReference type="GO" id="GO:0003677">
    <property type="term" value="F:DNA binding"/>
    <property type="evidence" value="ECO:0007669"/>
    <property type="project" value="UniProtKB-KW"/>
</dbReference>
<dbReference type="InterPro" id="IPR015300">
    <property type="entry name" value="DNA-bd_pseudobarrel_sf"/>
</dbReference>
<evidence type="ECO:0000259" key="7">
    <source>
        <dbReference type="PROSITE" id="PS50863"/>
    </source>
</evidence>
<gene>
    <name evidence="8" type="ORF">QYE76_001987</name>
</gene>
<dbReference type="Gene3D" id="2.40.330.10">
    <property type="entry name" value="DNA-binding pseudobarrel domain"/>
    <property type="match status" value="1"/>
</dbReference>
<dbReference type="AlphaFoldDB" id="A0AAD8RNV2"/>
<keyword evidence="3" id="KW-0238">DNA-binding</keyword>
<dbReference type="PROSITE" id="PS50863">
    <property type="entry name" value="B3"/>
    <property type="match status" value="1"/>
</dbReference>
<dbReference type="GO" id="GO:0005634">
    <property type="term" value="C:nucleus"/>
    <property type="evidence" value="ECO:0007669"/>
    <property type="project" value="UniProtKB-SubCell"/>
</dbReference>
<evidence type="ECO:0000256" key="4">
    <source>
        <dbReference type="ARBA" id="ARBA00023163"/>
    </source>
</evidence>
<keyword evidence="5" id="KW-0539">Nucleus</keyword>
<dbReference type="PANTHER" id="PTHR31920:SF111">
    <property type="entry name" value="B3 DOMAIN-CONTAINING PROTEIN OS03G0621600-RELATED"/>
    <property type="match status" value="1"/>
</dbReference>
<reference evidence="8" key="1">
    <citation type="submission" date="2023-07" db="EMBL/GenBank/DDBJ databases">
        <title>A chromosome-level genome assembly of Lolium multiflorum.</title>
        <authorList>
            <person name="Chen Y."/>
            <person name="Copetti D."/>
            <person name="Kolliker R."/>
            <person name="Studer B."/>
        </authorList>
    </citation>
    <scope>NUCLEOTIDE SEQUENCE</scope>
    <source>
        <strain evidence="8">02402/16</strain>
        <tissue evidence="8">Leaf</tissue>
    </source>
</reference>
<dbReference type="PANTHER" id="PTHR31920">
    <property type="entry name" value="B3 DOMAIN-CONTAINING"/>
    <property type="match status" value="1"/>
</dbReference>
<dbReference type="InterPro" id="IPR050655">
    <property type="entry name" value="Plant_B3_domain"/>
</dbReference>
<dbReference type="SUPFAM" id="SSF101936">
    <property type="entry name" value="DNA-binding pseudobarrel domain"/>
    <property type="match status" value="1"/>
</dbReference>
<dbReference type="Proteomes" id="UP001231189">
    <property type="component" value="Unassembled WGS sequence"/>
</dbReference>
<feature type="domain" description="TF-B3" evidence="7">
    <location>
        <begin position="43"/>
        <end position="139"/>
    </location>
</feature>
<dbReference type="EMBL" id="JAUUTY010000005">
    <property type="protein sequence ID" value="KAK1627672.1"/>
    <property type="molecule type" value="Genomic_DNA"/>
</dbReference>
<feature type="region of interest" description="Disordered" evidence="6">
    <location>
        <begin position="1"/>
        <end position="37"/>
    </location>
</feature>
<evidence type="ECO:0000256" key="3">
    <source>
        <dbReference type="ARBA" id="ARBA00023125"/>
    </source>
</evidence>
<organism evidence="8 9">
    <name type="scientific">Lolium multiflorum</name>
    <name type="common">Italian ryegrass</name>
    <name type="synonym">Lolium perenne subsp. multiflorum</name>
    <dbReference type="NCBI Taxonomy" id="4521"/>
    <lineage>
        <taxon>Eukaryota</taxon>
        <taxon>Viridiplantae</taxon>
        <taxon>Streptophyta</taxon>
        <taxon>Embryophyta</taxon>
        <taxon>Tracheophyta</taxon>
        <taxon>Spermatophyta</taxon>
        <taxon>Magnoliopsida</taxon>
        <taxon>Liliopsida</taxon>
        <taxon>Poales</taxon>
        <taxon>Poaceae</taxon>
        <taxon>BOP clade</taxon>
        <taxon>Pooideae</taxon>
        <taxon>Poodae</taxon>
        <taxon>Poeae</taxon>
        <taxon>Poeae Chloroplast Group 2 (Poeae type)</taxon>
        <taxon>Loliodinae</taxon>
        <taxon>Loliinae</taxon>
        <taxon>Lolium</taxon>
    </lineage>
</organism>
<comment type="caution">
    <text evidence="8">The sequence shown here is derived from an EMBL/GenBank/DDBJ whole genome shotgun (WGS) entry which is preliminary data.</text>
</comment>
<keyword evidence="9" id="KW-1185">Reference proteome</keyword>
<sequence length="154" mass="17123">MAGRGRGRGRGCGRGRGRGRAGAARPARPPSPATSSSSEVEWEFEFIVILNGDPLGIQRLPDKFAEFVTGNELAALPLREVGCGFCRWPVDVLFNGHGKMYLHTGWEKFACFLDLQAGCMLTFSYQGDEEMSVKVFDDTSCRRHYHSDDEEEDD</sequence>
<protein>
    <recommendedName>
        <fullName evidence="7">TF-B3 domain-containing protein</fullName>
    </recommendedName>
</protein>
<evidence type="ECO:0000256" key="5">
    <source>
        <dbReference type="ARBA" id="ARBA00023242"/>
    </source>
</evidence>
<dbReference type="CDD" id="cd10017">
    <property type="entry name" value="B3_DNA"/>
    <property type="match status" value="1"/>
</dbReference>
<keyword evidence="4" id="KW-0804">Transcription</keyword>
<comment type="subcellular location">
    <subcellularLocation>
        <location evidence="1">Nucleus</location>
    </subcellularLocation>
</comment>
<dbReference type="Pfam" id="PF02362">
    <property type="entry name" value="B3"/>
    <property type="match status" value="1"/>
</dbReference>
<evidence type="ECO:0000256" key="2">
    <source>
        <dbReference type="ARBA" id="ARBA00023015"/>
    </source>
</evidence>
<keyword evidence="2" id="KW-0805">Transcription regulation</keyword>
<name>A0AAD8RNV2_LOLMU</name>
<evidence type="ECO:0000256" key="6">
    <source>
        <dbReference type="SAM" id="MobiDB-lite"/>
    </source>
</evidence>
<proteinExistence type="predicted"/>
<evidence type="ECO:0000313" key="9">
    <source>
        <dbReference type="Proteomes" id="UP001231189"/>
    </source>
</evidence>
<dbReference type="InterPro" id="IPR003340">
    <property type="entry name" value="B3_DNA-bd"/>
</dbReference>